<evidence type="ECO:0000313" key="2">
    <source>
        <dbReference type="Proteomes" id="UP000188268"/>
    </source>
</evidence>
<dbReference type="AlphaFoldDB" id="A0A1R3JAN7"/>
<dbReference type="EMBL" id="AWWV01008274">
    <property type="protein sequence ID" value="OMO91857.1"/>
    <property type="molecule type" value="Genomic_DNA"/>
</dbReference>
<protein>
    <submittedName>
        <fullName evidence="1">Uncharacterized protein</fullName>
    </submittedName>
</protein>
<keyword evidence="2" id="KW-1185">Reference proteome</keyword>
<dbReference type="Proteomes" id="UP000188268">
    <property type="component" value="Unassembled WGS sequence"/>
</dbReference>
<gene>
    <name evidence="1" type="ORF">CCACVL1_06994</name>
</gene>
<comment type="caution">
    <text evidence="1">The sequence shown here is derived from an EMBL/GenBank/DDBJ whole genome shotgun (WGS) entry which is preliminary data.</text>
</comment>
<name>A0A1R3JAN7_COCAP</name>
<sequence>MALPLLGPTRQVPSHLPFSLTRISQSPPS</sequence>
<evidence type="ECO:0000313" key="1">
    <source>
        <dbReference type="EMBL" id="OMO91857.1"/>
    </source>
</evidence>
<proteinExistence type="predicted"/>
<organism evidence="1 2">
    <name type="scientific">Corchorus capsularis</name>
    <name type="common">Jute</name>
    <dbReference type="NCBI Taxonomy" id="210143"/>
    <lineage>
        <taxon>Eukaryota</taxon>
        <taxon>Viridiplantae</taxon>
        <taxon>Streptophyta</taxon>
        <taxon>Embryophyta</taxon>
        <taxon>Tracheophyta</taxon>
        <taxon>Spermatophyta</taxon>
        <taxon>Magnoliopsida</taxon>
        <taxon>eudicotyledons</taxon>
        <taxon>Gunneridae</taxon>
        <taxon>Pentapetalae</taxon>
        <taxon>rosids</taxon>
        <taxon>malvids</taxon>
        <taxon>Malvales</taxon>
        <taxon>Malvaceae</taxon>
        <taxon>Grewioideae</taxon>
        <taxon>Apeibeae</taxon>
        <taxon>Corchorus</taxon>
    </lineage>
</organism>
<reference evidence="1 2" key="1">
    <citation type="submission" date="2013-09" db="EMBL/GenBank/DDBJ databases">
        <title>Corchorus capsularis genome sequencing.</title>
        <authorList>
            <person name="Alam M."/>
            <person name="Haque M.S."/>
            <person name="Islam M.S."/>
            <person name="Emdad E.M."/>
            <person name="Islam M.M."/>
            <person name="Ahmed B."/>
            <person name="Halim A."/>
            <person name="Hossen Q.M.M."/>
            <person name="Hossain M.Z."/>
            <person name="Ahmed R."/>
            <person name="Khan M.M."/>
            <person name="Islam R."/>
            <person name="Rashid M.M."/>
            <person name="Khan S.A."/>
            <person name="Rahman M.S."/>
            <person name="Alam M."/>
        </authorList>
    </citation>
    <scope>NUCLEOTIDE SEQUENCE [LARGE SCALE GENOMIC DNA]</scope>
    <source>
        <strain evidence="2">cv. CVL-1</strain>
        <tissue evidence="1">Whole seedling</tissue>
    </source>
</reference>
<dbReference type="Gramene" id="OMO91857">
    <property type="protein sequence ID" value="OMO91857"/>
    <property type="gene ID" value="CCACVL1_06994"/>
</dbReference>
<accession>A0A1R3JAN7</accession>